<dbReference type="RefSeq" id="WP_229920379.1">
    <property type="nucleotide sequence ID" value="NZ_BMVL01000005.1"/>
</dbReference>
<gene>
    <name evidence="2" type="ORF">J2Z77_001048</name>
</gene>
<feature type="region of interest" description="Disordered" evidence="1">
    <location>
        <begin position="1"/>
        <end position="22"/>
    </location>
</feature>
<comment type="caution">
    <text evidence="2">The sequence shown here is derived from an EMBL/GenBank/DDBJ whole genome shotgun (WGS) entry which is preliminary data.</text>
</comment>
<protein>
    <submittedName>
        <fullName evidence="2">Uncharacterized protein</fullName>
    </submittedName>
</protein>
<keyword evidence="3" id="KW-1185">Reference proteome</keyword>
<reference evidence="2 3" key="1">
    <citation type="submission" date="2021-03" db="EMBL/GenBank/DDBJ databases">
        <title>Genomic Encyclopedia of Type Strains, Phase IV (KMG-IV): sequencing the most valuable type-strain genomes for metagenomic binning, comparative biology and taxonomic classification.</title>
        <authorList>
            <person name="Goeker M."/>
        </authorList>
    </citation>
    <scope>NUCLEOTIDE SEQUENCE [LARGE SCALE GENOMIC DNA]</scope>
    <source>
        <strain evidence="2 3">DSM 40526</strain>
    </source>
</reference>
<evidence type="ECO:0000313" key="2">
    <source>
        <dbReference type="EMBL" id="MBP2035261.1"/>
    </source>
</evidence>
<name>A0ABS4L0F3_STRAV</name>
<evidence type="ECO:0000313" key="3">
    <source>
        <dbReference type="Proteomes" id="UP001519310"/>
    </source>
</evidence>
<evidence type="ECO:0000256" key="1">
    <source>
        <dbReference type="SAM" id="MobiDB-lite"/>
    </source>
</evidence>
<sequence>MTNREMLEGARGLAENPETGRPEDFAARVLDIVAAQGPTPLRIPVGDDAYGYLDLAEQASREELAAARILTQGPPRRRPDGHRAWCWTPRCPGTRADRGAPERRWSARCRRPGKGLRRTLALGAAISRPTITRTATRMSTVTRFMFLPSVGN</sequence>
<organism evidence="2 3">
    <name type="scientific">Streptomyces avidinii</name>
    <dbReference type="NCBI Taxonomy" id="1895"/>
    <lineage>
        <taxon>Bacteria</taxon>
        <taxon>Bacillati</taxon>
        <taxon>Actinomycetota</taxon>
        <taxon>Actinomycetes</taxon>
        <taxon>Kitasatosporales</taxon>
        <taxon>Streptomycetaceae</taxon>
        <taxon>Streptomyces</taxon>
    </lineage>
</organism>
<dbReference type="EMBL" id="JAGGLQ010000002">
    <property type="protein sequence ID" value="MBP2035261.1"/>
    <property type="molecule type" value="Genomic_DNA"/>
</dbReference>
<dbReference type="Proteomes" id="UP001519310">
    <property type="component" value="Unassembled WGS sequence"/>
</dbReference>
<proteinExistence type="predicted"/>
<accession>A0ABS4L0F3</accession>